<protein>
    <submittedName>
        <fullName evidence="1">Uncharacterized protein</fullName>
    </submittedName>
</protein>
<evidence type="ECO:0000313" key="1">
    <source>
        <dbReference type="EMBL" id="BAV94174.1"/>
    </source>
</evidence>
<name>A0A1J1E4C9_9FLAO</name>
<dbReference type="EMBL" id="AP014564">
    <property type="protein sequence ID" value="BAV94174.1"/>
    <property type="molecule type" value="Genomic_DNA"/>
</dbReference>
<evidence type="ECO:0000313" key="2">
    <source>
        <dbReference type="Proteomes" id="UP000243197"/>
    </source>
</evidence>
<dbReference type="Proteomes" id="UP000243197">
    <property type="component" value="Chromosome"/>
</dbReference>
<proteinExistence type="predicted"/>
<organism evidence="1 2">
    <name type="scientific">Ichthyobacterium seriolicida</name>
    <dbReference type="NCBI Taxonomy" id="242600"/>
    <lineage>
        <taxon>Bacteria</taxon>
        <taxon>Pseudomonadati</taxon>
        <taxon>Bacteroidota</taxon>
        <taxon>Flavobacteriia</taxon>
        <taxon>Flavobacteriales</taxon>
        <taxon>Ichthyobacteriaceae</taxon>
        <taxon>Ichthyobacterium</taxon>
    </lineage>
</organism>
<dbReference type="AlphaFoldDB" id="A0A1J1E4C9"/>
<accession>A0A1J1E4C9</accession>
<keyword evidence="2" id="KW-1185">Reference proteome</keyword>
<dbReference type="KEGG" id="ise:JBKA6_0161"/>
<sequence length="56" mass="6949">MFLFTQINKRKSSQSYLEAKNLQSKFSIDWDRDLIFFKSLSEFKARLFIDIFQYWE</sequence>
<reference evidence="1 2" key="1">
    <citation type="submission" date="2014-03" db="EMBL/GenBank/DDBJ databases">
        <title>complete genome sequence of Flavobacteriaceae bacterium JBKA-6.</title>
        <authorList>
            <person name="Takano T."/>
            <person name="Nakamura Y."/>
            <person name="Takuma S."/>
            <person name="Yasuike M."/>
            <person name="Matsuyama T."/>
            <person name="Sakai T."/>
            <person name="Fujiwara A."/>
            <person name="Kimoto K."/>
            <person name="Fukuda Y."/>
            <person name="Kondo H."/>
            <person name="Hirono I."/>
            <person name="Nakayasu C."/>
        </authorList>
    </citation>
    <scope>NUCLEOTIDE SEQUENCE [LARGE SCALE GENOMIC DNA]</scope>
    <source>
        <strain evidence="1 2">JBKA-6</strain>
    </source>
</reference>
<gene>
    <name evidence="1" type="ORF">JBKA6_0161</name>
</gene>